<dbReference type="EMBL" id="CH476627">
    <property type="protein sequence ID" value="EDO03410.1"/>
    <property type="molecule type" value="Genomic_DNA"/>
</dbReference>
<evidence type="ECO:0000313" key="2">
    <source>
        <dbReference type="Proteomes" id="UP000001312"/>
    </source>
</evidence>
<dbReference type="KEGG" id="ssl:SS1G_05891"/>
<organism evidence="1 2">
    <name type="scientific">Sclerotinia sclerotiorum (strain ATCC 18683 / 1980 / Ss-1)</name>
    <name type="common">White mold</name>
    <name type="synonym">Whetzelinia sclerotiorum</name>
    <dbReference type="NCBI Taxonomy" id="665079"/>
    <lineage>
        <taxon>Eukaryota</taxon>
        <taxon>Fungi</taxon>
        <taxon>Dikarya</taxon>
        <taxon>Ascomycota</taxon>
        <taxon>Pezizomycotina</taxon>
        <taxon>Leotiomycetes</taxon>
        <taxon>Helotiales</taxon>
        <taxon>Sclerotiniaceae</taxon>
        <taxon>Sclerotinia</taxon>
    </lineage>
</organism>
<dbReference type="GeneID" id="5489441"/>
<dbReference type="HOGENOM" id="CLU_2159928_0_0_1"/>
<dbReference type="InParanoid" id="A7EKP4"/>
<dbReference type="Proteomes" id="UP000001312">
    <property type="component" value="Unassembled WGS sequence"/>
</dbReference>
<dbReference type="AlphaFoldDB" id="A7EKP4"/>
<dbReference type="RefSeq" id="XP_001592969.1">
    <property type="nucleotide sequence ID" value="XM_001592919.1"/>
</dbReference>
<reference evidence="2" key="1">
    <citation type="journal article" date="2011" name="PLoS Genet.">
        <title>Genomic analysis of the necrotrophic fungal pathogens Sclerotinia sclerotiorum and Botrytis cinerea.</title>
        <authorList>
            <person name="Amselem J."/>
            <person name="Cuomo C.A."/>
            <person name="van Kan J.A."/>
            <person name="Viaud M."/>
            <person name="Benito E.P."/>
            <person name="Couloux A."/>
            <person name="Coutinho P.M."/>
            <person name="de Vries R.P."/>
            <person name="Dyer P.S."/>
            <person name="Fillinger S."/>
            <person name="Fournier E."/>
            <person name="Gout L."/>
            <person name="Hahn M."/>
            <person name="Kohn L."/>
            <person name="Lapalu N."/>
            <person name="Plummer K.M."/>
            <person name="Pradier J.M."/>
            <person name="Quevillon E."/>
            <person name="Sharon A."/>
            <person name="Simon A."/>
            <person name="ten Have A."/>
            <person name="Tudzynski B."/>
            <person name="Tudzynski P."/>
            <person name="Wincker P."/>
            <person name="Andrew M."/>
            <person name="Anthouard V."/>
            <person name="Beever R.E."/>
            <person name="Beffa R."/>
            <person name="Benoit I."/>
            <person name="Bouzid O."/>
            <person name="Brault B."/>
            <person name="Chen Z."/>
            <person name="Choquer M."/>
            <person name="Collemare J."/>
            <person name="Cotton P."/>
            <person name="Danchin E.G."/>
            <person name="Da Silva C."/>
            <person name="Gautier A."/>
            <person name="Giraud C."/>
            <person name="Giraud T."/>
            <person name="Gonzalez C."/>
            <person name="Grossetete S."/>
            <person name="Guldener U."/>
            <person name="Henrissat B."/>
            <person name="Howlett B.J."/>
            <person name="Kodira C."/>
            <person name="Kretschmer M."/>
            <person name="Lappartient A."/>
            <person name="Leroch M."/>
            <person name="Levis C."/>
            <person name="Mauceli E."/>
            <person name="Neuveglise C."/>
            <person name="Oeser B."/>
            <person name="Pearson M."/>
            <person name="Poulain J."/>
            <person name="Poussereau N."/>
            <person name="Quesneville H."/>
            <person name="Rascle C."/>
            <person name="Schumacher J."/>
            <person name="Segurens B."/>
            <person name="Sexton A."/>
            <person name="Silva E."/>
            <person name="Sirven C."/>
            <person name="Soanes D.M."/>
            <person name="Talbot N.J."/>
            <person name="Templeton M."/>
            <person name="Yandava C."/>
            <person name="Yarden O."/>
            <person name="Zeng Q."/>
            <person name="Rollins J.A."/>
            <person name="Lebrun M.H."/>
            <person name="Dickman M."/>
        </authorList>
    </citation>
    <scope>NUCLEOTIDE SEQUENCE [LARGE SCALE GENOMIC DNA]</scope>
    <source>
        <strain evidence="2">ATCC 18683 / 1980 / Ss-1</strain>
    </source>
</reference>
<name>A7EKP4_SCLS1</name>
<evidence type="ECO:0000313" key="1">
    <source>
        <dbReference type="EMBL" id="EDO03410.1"/>
    </source>
</evidence>
<sequence>MAIVCRLVWHASSFPATFMTELKDKRMFEYKIKVSAFYPNTHASIYRFAAQPLLDSKHNAFAPWIDNHTGQAPVRQCEERNCGTDRRPFAVMAPKMKRHATSMIIGSMQFL</sequence>
<gene>
    <name evidence="1" type="ORF">SS1G_05891</name>
</gene>
<proteinExistence type="predicted"/>
<keyword evidence="2" id="KW-1185">Reference proteome</keyword>
<protein>
    <submittedName>
        <fullName evidence="1">Uncharacterized protein</fullName>
    </submittedName>
</protein>
<accession>A7EKP4</accession>